<evidence type="ECO:0000313" key="3">
    <source>
        <dbReference type="EMBL" id="EYU17418.1"/>
    </source>
</evidence>
<dbReference type="GO" id="GO:0009451">
    <property type="term" value="P:RNA modification"/>
    <property type="evidence" value="ECO:0000318"/>
    <property type="project" value="GO_Central"/>
</dbReference>
<dbReference type="PANTHER" id="PTHR47926">
    <property type="entry name" value="PENTATRICOPEPTIDE REPEAT-CONTAINING PROTEIN"/>
    <property type="match status" value="1"/>
</dbReference>
<dbReference type="InterPro" id="IPR046960">
    <property type="entry name" value="PPR_At4g14850-like_plant"/>
</dbReference>
<dbReference type="PROSITE" id="PS51375">
    <property type="entry name" value="PPR"/>
    <property type="match status" value="5"/>
</dbReference>
<dbReference type="GO" id="GO:0099402">
    <property type="term" value="P:plant organ development"/>
    <property type="evidence" value="ECO:0007669"/>
    <property type="project" value="UniProtKB-ARBA"/>
</dbReference>
<feature type="non-terminal residue" evidence="3">
    <location>
        <position position="616"/>
    </location>
</feature>
<feature type="repeat" description="PPR" evidence="2">
    <location>
        <begin position="299"/>
        <end position="333"/>
    </location>
</feature>
<gene>
    <name evidence="3" type="ORF">MIMGU_mgv1a018997mg</name>
</gene>
<reference evidence="3 4" key="1">
    <citation type="journal article" date="2013" name="Proc. Natl. Acad. Sci. U.S.A.">
        <title>Fine-scale variation in meiotic recombination in Mimulus inferred from population shotgun sequencing.</title>
        <authorList>
            <person name="Hellsten U."/>
            <person name="Wright K.M."/>
            <person name="Jenkins J."/>
            <person name="Shu S."/>
            <person name="Yuan Y."/>
            <person name="Wessler S.R."/>
            <person name="Schmutz J."/>
            <person name="Willis J.H."/>
            <person name="Rokhsar D.S."/>
        </authorList>
    </citation>
    <scope>NUCLEOTIDE SEQUENCE [LARGE SCALE GENOMIC DNA]</scope>
    <source>
        <strain evidence="4">cv. DUN x IM62</strain>
    </source>
</reference>
<keyword evidence="1" id="KW-0677">Repeat</keyword>
<evidence type="ECO:0000313" key="4">
    <source>
        <dbReference type="Proteomes" id="UP000030748"/>
    </source>
</evidence>
<dbReference type="InterPro" id="IPR002885">
    <property type="entry name" value="PPR_rpt"/>
</dbReference>
<name>A0A022PRH9_ERYGU</name>
<sequence length="616" mass="68920">MPSPFRKLPRSLSFHQIERCIPMKWKESIKPPPLDVGKKPKPQSCFSNETIVLLPDEKTDNCLVDCLAITLKDSARNGRLFKALRIFSSSAYPVFVVDSLSSLLLSCANLELLRQGKQLHAQVITWGLHKSQALVPKLVSFYTTFGFIEEAHFIAADSNILHPLPWNVLISSYVSEGRYDEAIFAYKEMGHKRVIPDRFTYPSVLKACAEQSNLEFGREVHKSINATTSLKRDLFVQNALVSMHGKCGDLETARSIFEEIPDKDEVSWNSIISQYASRGMWDQAFELFESMRVAGMKLNIITWNTIAGGCLRTGNFVGALKLIRQMRTGGVRLDHVAVIIGLGACSRIRELKSGKNALITLYSRCGDLTHAYVVFRLVKGKNVITWNSIISGFAKRDMSEEAFSLFRELLLAKTEPNYVTLACILPLCARVANPKHGREIHGYIATRAEFRGNLLLCNALIEMYSRTGSVLIARRIFDSMETRDLVTYTSMISGYGSQGKGGIAVDLFEEMIKCNIKPDDVAMVAILSACARSRLVSQGQLFFEKMVSVYCITPSLEHFACMVDLYGRAGLLKKAKEVILTMGYCPTEQMWAMLIGACRVHGNTEIGEWAAEKLLE</sequence>
<dbReference type="Gene3D" id="1.25.40.10">
    <property type="entry name" value="Tetratricopeptide repeat domain"/>
    <property type="match status" value="4"/>
</dbReference>
<feature type="repeat" description="PPR" evidence="2">
    <location>
        <begin position="382"/>
        <end position="416"/>
    </location>
</feature>
<dbReference type="Pfam" id="PF01535">
    <property type="entry name" value="PPR"/>
    <property type="match status" value="2"/>
</dbReference>
<protein>
    <recommendedName>
        <fullName evidence="5">Pentacotripeptide-repeat region of PRORP domain-containing protein</fullName>
    </recommendedName>
</protein>
<dbReference type="NCBIfam" id="TIGR00756">
    <property type="entry name" value="PPR"/>
    <property type="match status" value="5"/>
</dbReference>
<feature type="repeat" description="PPR" evidence="2">
    <location>
        <begin position="162"/>
        <end position="196"/>
    </location>
</feature>
<feature type="repeat" description="PPR" evidence="2">
    <location>
        <begin position="484"/>
        <end position="518"/>
    </location>
</feature>
<dbReference type="InterPro" id="IPR011990">
    <property type="entry name" value="TPR-like_helical_dom_sf"/>
</dbReference>
<dbReference type="PANTHER" id="PTHR47926:SF375">
    <property type="entry name" value="PENTATRICOPEPTIDE REPEAT-CONTAINING PROTEIN"/>
    <property type="match status" value="1"/>
</dbReference>
<dbReference type="FunFam" id="1.25.40.10:FF:000158">
    <property type="entry name" value="pentatricopeptide repeat-containing protein At2g33680"/>
    <property type="match status" value="1"/>
</dbReference>
<dbReference type="eggNOG" id="KOG4197">
    <property type="taxonomic scope" value="Eukaryota"/>
</dbReference>
<feature type="repeat" description="PPR" evidence="2">
    <location>
        <begin position="264"/>
        <end position="298"/>
    </location>
</feature>
<dbReference type="FunFam" id="1.25.40.10:FF:000393">
    <property type="entry name" value="Pentatricopeptide repeat-containing protein At1g20230"/>
    <property type="match status" value="1"/>
</dbReference>
<evidence type="ECO:0000256" key="1">
    <source>
        <dbReference type="ARBA" id="ARBA00022737"/>
    </source>
</evidence>
<organism evidence="3 4">
    <name type="scientific">Erythranthe guttata</name>
    <name type="common">Yellow monkey flower</name>
    <name type="synonym">Mimulus guttatus</name>
    <dbReference type="NCBI Taxonomy" id="4155"/>
    <lineage>
        <taxon>Eukaryota</taxon>
        <taxon>Viridiplantae</taxon>
        <taxon>Streptophyta</taxon>
        <taxon>Embryophyta</taxon>
        <taxon>Tracheophyta</taxon>
        <taxon>Spermatophyta</taxon>
        <taxon>Magnoliopsida</taxon>
        <taxon>eudicotyledons</taxon>
        <taxon>Gunneridae</taxon>
        <taxon>Pentapetalae</taxon>
        <taxon>asterids</taxon>
        <taxon>lamiids</taxon>
        <taxon>Lamiales</taxon>
        <taxon>Phrymaceae</taxon>
        <taxon>Erythranthe</taxon>
    </lineage>
</organism>
<dbReference type="AlphaFoldDB" id="A0A022PRH9"/>
<dbReference type="SUPFAM" id="SSF48452">
    <property type="entry name" value="TPR-like"/>
    <property type="match status" value="1"/>
</dbReference>
<dbReference type="Proteomes" id="UP000030748">
    <property type="component" value="Unassembled WGS sequence"/>
</dbReference>
<evidence type="ECO:0008006" key="5">
    <source>
        <dbReference type="Google" id="ProtNLM"/>
    </source>
</evidence>
<dbReference type="Pfam" id="PF13041">
    <property type="entry name" value="PPR_2"/>
    <property type="match status" value="4"/>
</dbReference>
<dbReference type="GO" id="GO:0003723">
    <property type="term" value="F:RNA binding"/>
    <property type="evidence" value="ECO:0000318"/>
    <property type="project" value="GO_Central"/>
</dbReference>
<accession>A0A022PRH9</accession>
<proteinExistence type="predicted"/>
<keyword evidence="4" id="KW-1185">Reference proteome</keyword>
<dbReference type="EMBL" id="KI632373">
    <property type="protein sequence ID" value="EYU17418.1"/>
    <property type="molecule type" value="Genomic_DNA"/>
</dbReference>
<evidence type="ECO:0000256" key="2">
    <source>
        <dbReference type="PROSITE-ProRule" id="PRU00708"/>
    </source>
</evidence>